<sequence>MAASGRLLAAEPVASVSADAEEAELQALYEAALKDGGKLVVYAGGDTPQQQDATKLAFAKRFPGVDIQITVDYSKIHDVRIDHLIDTQGPVPDVVQLQTLQNFPRWKKQGHLLDFKPVSFPGIHSQFRDEDGAWLAIGVLAFSLMFDASLAAEAPRSPQELAHPKWKGKIASSYPQDDDATLFLYTQCVRTYGWDWLNALAQQQVQFARGTHSVREAIAAKHALIGTGGSGSLTATDAPVRWAVAEGHPFMAWGQRAAILKQAKHANAAKLYMAWQVSRQRQVTYYNGWSVRTDVQPAGGLKPIWEYANAHVTAFPEFMQDRALVEHWRQTFALYFGDVQGPPSPGVLGLRPGL</sequence>
<dbReference type="SUPFAM" id="SSF53850">
    <property type="entry name" value="Periplasmic binding protein-like II"/>
    <property type="match status" value="1"/>
</dbReference>
<reference evidence="2 3" key="1">
    <citation type="journal article" date="2015" name="Antonie Van Leeuwenhoek">
        <title>Lampropedia puyangensis sp. nov., isolated from symptomatic bark of Populus ? euramericana canker and emended description of Lampropedia hyalina (Ehrenberg 1832) Lee et al. 2004.</title>
        <authorList>
            <person name="Li Y."/>
            <person name="Wang T."/>
            <person name="Piao C.G."/>
            <person name="Wang L.F."/>
            <person name="Tian G.Z."/>
            <person name="Zhu T.H."/>
            <person name="Guo M.W."/>
        </authorList>
    </citation>
    <scope>NUCLEOTIDE SEQUENCE [LARGE SCALE GENOMIC DNA]</scope>
    <source>
        <strain evidence="2 3">2-bin</strain>
    </source>
</reference>
<dbReference type="PANTHER" id="PTHR30006">
    <property type="entry name" value="THIAMINE-BINDING PERIPLASMIC PROTEIN-RELATED"/>
    <property type="match status" value="1"/>
</dbReference>
<gene>
    <name evidence="2" type="ORF">E9531_04065</name>
</gene>
<accession>A0A4S8FCR5</accession>
<protein>
    <submittedName>
        <fullName evidence="2">ABC transporter substrate-binding protein</fullName>
    </submittedName>
</protein>
<evidence type="ECO:0000313" key="3">
    <source>
        <dbReference type="Proteomes" id="UP000308917"/>
    </source>
</evidence>
<dbReference type="Gene3D" id="3.40.190.10">
    <property type="entry name" value="Periplasmic binding protein-like II"/>
    <property type="match status" value="2"/>
</dbReference>
<proteinExistence type="predicted"/>
<comment type="caution">
    <text evidence="2">The sequence shown here is derived from an EMBL/GenBank/DDBJ whole genome shotgun (WGS) entry which is preliminary data.</text>
</comment>
<dbReference type="Proteomes" id="UP000308917">
    <property type="component" value="Unassembled WGS sequence"/>
</dbReference>
<dbReference type="Pfam" id="PF13343">
    <property type="entry name" value="SBP_bac_6"/>
    <property type="match status" value="1"/>
</dbReference>
<keyword evidence="1" id="KW-0732">Signal</keyword>
<dbReference type="AlphaFoldDB" id="A0A4S8FCR5"/>
<evidence type="ECO:0000256" key="1">
    <source>
        <dbReference type="ARBA" id="ARBA00022729"/>
    </source>
</evidence>
<dbReference type="EMBL" id="STFG01000002">
    <property type="protein sequence ID" value="THU04635.1"/>
    <property type="molecule type" value="Genomic_DNA"/>
</dbReference>
<evidence type="ECO:0000313" key="2">
    <source>
        <dbReference type="EMBL" id="THU04635.1"/>
    </source>
</evidence>
<organism evidence="2 3">
    <name type="scientific">Lampropedia puyangensis</name>
    <dbReference type="NCBI Taxonomy" id="1330072"/>
    <lineage>
        <taxon>Bacteria</taxon>
        <taxon>Pseudomonadati</taxon>
        <taxon>Pseudomonadota</taxon>
        <taxon>Betaproteobacteria</taxon>
        <taxon>Burkholderiales</taxon>
        <taxon>Comamonadaceae</taxon>
        <taxon>Lampropedia</taxon>
    </lineage>
</organism>
<dbReference type="OrthoDB" id="366726at2"/>
<name>A0A4S8FCR5_9BURK</name>
<dbReference type="PANTHER" id="PTHR30006:SF2">
    <property type="entry name" value="ABC TRANSPORTER SUBSTRATE-BINDING PROTEIN"/>
    <property type="match status" value="1"/>
</dbReference>
<keyword evidence="3" id="KW-1185">Reference proteome</keyword>